<feature type="coiled-coil region" evidence="1">
    <location>
        <begin position="38"/>
        <end position="79"/>
    </location>
</feature>
<keyword evidence="2" id="KW-0472">Membrane</keyword>
<dbReference type="EMBL" id="JACDQQ010001638">
    <property type="protein sequence ID" value="MBA0086700.1"/>
    <property type="molecule type" value="Genomic_DNA"/>
</dbReference>
<reference evidence="3" key="1">
    <citation type="submission" date="2020-06" db="EMBL/GenBank/DDBJ databases">
        <title>Legume-microbial interactions unlock mineral nutrients during tropical forest succession.</title>
        <authorList>
            <person name="Epihov D.Z."/>
        </authorList>
    </citation>
    <scope>NUCLEOTIDE SEQUENCE [LARGE SCALE GENOMIC DNA]</scope>
    <source>
        <strain evidence="3">Pan2503</strain>
    </source>
</reference>
<keyword evidence="2" id="KW-0812">Transmembrane</keyword>
<organism evidence="3 4">
    <name type="scientific">Candidatus Acidiferrum panamense</name>
    <dbReference type="NCBI Taxonomy" id="2741543"/>
    <lineage>
        <taxon>Bacteria</taxon>
        <taxon>Pseudomonadati</taxon>
        <taxon>Acidobacteriota</taxon>
        <taxon>Terriglobia</taxon>
        <taxon>Candidatus Acidiferrales</taxon>
        <taxon>Candidatus Acidiferrum</taxon>
    </lineage>
</organism>
<evidence type="ECO:0000313" key="3">
    <source>
        <dbReference type="EMBL" id="MBA0086700.1"/>
    </source>
</evidence>
<dbReference type="AlphaFoldDB" id="A0A7V8SXT8"/>
<sequence length="155" mass="17062">MNELLSQLGHLLLNAIPTGVLLSVVWCGYRLIVHGKLIAVLSERRERTEGAAEKARADISAAEARSAEYEQRIRDIKLAIYKTQELRRRQQLEAHTAELAEARKAADARVQSGREALQAEVARAKAGLQPNVNSLVNQIIRTVLKSASESTVAGR</sequence>
<keyword evidence="4" id="KW-1185">Reference proteome</keyword>
<evidence type="ECO:0008006" key="5">
    <source>
        <dbReference type="Google" id="ProtNLM"/>
    </source>
</evidence>
<dbReference type="Proteomes" id="UP000567293">
    <property type="component" value="Unassembled WGS sequence"/>
</dbReference>
<protein>
    <recommendedName>
        <fullName evidence="5">ATP synthase subunit b</fullName>
    </recommendedName>
</protein>
<comment type="caution">
    <text evidence="3">The sequence shown here is derived from an EMBL/GenBank/DDBJ whole genome shotgun (WGS) entry which is preliminary data.</text>
</comment>
<feature type="transmembrane region" description="Helical" evidence="2">
    <location>
        <begin position="12"/>
        <end position="32"/>
    </location>
</feature>
<evidence type="ECO:0000256" key="2">
    <source>
        <dbReference type="SAM" id="Phobius"/>
    </source>
</evidence>
<evidence type="ECO:0000256" key="1">
    <source>
        <dbReference type="SAM" id="Coils"/>
    </source>
</evidence>
<accession>A0A7V8SXT8</accession>
<proteinExistence type="predicted"/>
<name>A0A7V8SXT8_9BACT</name>
<gene>
    <name evidence="3" type="ORF">HRJ53_17095</name>
</gene>
<evidence type="ECO:0000313" key="4">
    <source>
        <dbReference type="Proteomes" id="UP000567293"/>
    </source>
</evidence>
<keyword evidence="2" id="KW-1133">Transmembrane helix</keyword>
<keyword evidence="1" id="KW-0175">Coiled coil</keyword>